<sequence length="512" mass="60420">MLPIIITEGSSGILELRGLRGREKYFPDNDLEAALSHLFAFYELRATNGKRLRDNYWHLGFNWLSSRVNFLFWRCMFRFVQYGPLIERLHKNGTRPVVINKLNFGRIWDLMHPPFALLRRRKQEAFAAQVEAHNRAVAGRTRGGLLFYRYGPSDFRTREMLKIFEERQVPLVFNYSPSAKLLKEADVQPHPVYFLHRAVPGEPIFHNEYDLSAFPPLTRDFYAAVIRSIEETMSSAVREFESHKQHLASLRPDVYFGIDDANEVYPILFACKELGIPSVGYQLGMYARRQAGYVMEGWEPGEYQWFDNVIVWGAYWEAAIRRHSRVFPEGYFLQGANKHSYGYRRLESPRFSPRNILIPYEFWGNTQLIGRYIQKLIDLGYTVFFKFKPDERPLRQLDSYCLPPEYRSRIVQVFEITDELMAEINVVAGAMTTLLFDLLPYGKETWVFETEFRLLDDMIKDGFARRVRLDELEDIKPEELTERNMDYRYLFNDTPLTEVLERHVLSRMPNRV</sequence>
<dbReference type="OrthoDB" id="5464446at2"/>
<keyword evidence="2" id="KW-1185">Reference proteome</keyword>
<name>S7T502_9BACT</name>
<accession>S7T502</accession>
<evidence type="ECO:0000313" key="2">
    <source>
        <dbReference type="Proteomes" id="UP000014975"/>
    </source>
</evidence>
<reference evidence="1 2" key="1">
    <citation type="journal article" date="2013" name="Genome Announc.">
        <title>Draft genome sequences for three mercury-methylating, sulfate-reducing bacteria.</title>
        <authorList>
            <person name="Brown S.D."/>
            <person name="Hurt R.A.Jr."/>
            <person name="Gilmour C.C."/>
            <person name="Elias D.A."/>
        </authorList>
    </citation>
    <scope>NUCLEOTIDE SEQUENCE [LARGE SCALE GENOMIC DNA]</scope>
    <source>
        <strain evidence="1 2">DSM 16529</strain>
    </source>
</reference>
<dbReference type="EMBL" id="ATHI01000028">
    <property type="protein sequence ID" value="EPR31580.1"/>
    <property type="molecule type" value="Genomic_DNA"/>
</dbReference>
<comment type="caution">
    <text evidence="1">The sequence shown here is derived from an EMBL/GenBank/DDBJ whole genome shotgun (WGS) entry which is preliminary data.</text>
</comment>
<dbReference type="AlphaFoldDB" id="S7T502"/>
<organism evidence="1 2">
    <name type="scientific">Alkalidesulfovibrio alkalitolerans DSM 16529</name>
    <dbReference type="NCBI Taxonomy" id="1121439"/>
    <lineage>
        <taxon>Bacteria</taxon>
        <taxon>Pseudomonadati</taxon>
        <taxon>Thermodesulfobacteriota</taxon>
        <taxon>Desulfovibrionia</taxon>
        <taxon>Desulfovibrionales</taxon>
        <taxon>Desulfovibrionaceae</taxon>
        <taxon>Alkalidesulfovibrio</taxon>
    </lineage>
</organism>
<proteinExistence type="predicted"/>
<dbReference type="eggNOG" id="ENOG50317Q9">
    <property type="taxonomic scope" value="Bacteria"/>
</dbReference>
<evidence type="ECO:0000313" key="1">
    <source>
        <dbReference type="EMBL" id="EPR31580.1"/>
    </source>
</evidence>
<protein>
    <submittedName>
        <fullName evidence="1">Uncharacterized protein</fullName>
    </submittedName>
</protein>
<dbReference type="Proteomes" id="UP000014975">
    <property type="component" value="Unassembled WGS sequence"/>
</dbReference>
<dbReference type="STRING" id="1121439.dsat_0904"/>
<gene>
    <name evidence="1" type="ORF">dsat_0904</name>
</gene>
<dbReference type="PATRIC" id="fig|1121439.3.peg.2273"/>